<evidence type="ECO:0000313" key="2">
    <source>
        <dbReference type="EMBL" id="VYU22335.1"/>
    </source>
</evidence>
<proteinExistence type="predicted"/>
<name>A0A6N3D1Y3_9FIRM</name>
<keyword evidence="1" id="KW-0472">Membrane</keyword>
<evidence type="ECO:0000256" key="1">
    <source>
        <dbReference type="SAM" id="Phobius"/>
    </source>
</evidence>
<feature type="transmembrane region" description="Helical" evidence="1">
    <location>
        <begin position="20"/>
        <end position="38"/>
    </location>
</feature>
<sequence>MVKRGKCINIFEENKKNLNLYQLSILIILLITSIQIGSNSIKYAQLNDYISNNSYKQNPQEEVVNDLKYENSHTQQSNINFSKLKEVSSIIGEEKIQSIDLNSNVIEMQGYCKNIKILEKVSNLKNIKKFNIKALEKSDKSDEYFFDIEYK</sequence>
<dbReference type="AlphaFoldDB" id="A0A6N3D1Y3"/>
<gene>
    <name evidence="2" type="ORF">IBLFYP30_02058</name>
</gene>
<keyword evidence="1" id="KW-0812">Transmembrane</keyword>
<protein>
    <submittedName>
        <fullName evidence="2">Uncharacterized protein</fullName>
    </submittedName>
</protein>
<accession>A0A6N3D1Y3</accession>
<reference evidence="2" key="1">
    <citation type="submission" date="2019-11" db="EMBL/GenBank/DDBJ databases">
        <authorList>
            <person name="Feng L."/>
        </authorList>
    </citation>
    <scope>NUCLEOTIDE SEQUENCE</scope>
    <source>
        <strain evidence="2">IbartlettiiLFYP30</strain>
    </source>
</reference>
<keyword evidence="1" id="KW-1133">Transmembrane helix</keyword>
<dbReference type="RefSeq" id="WP_024037736.1">
    <property type="nucleotide sequence ID" value="NZ_CACRUE010000031.1"/>
</dbReference>
<dbReference type="EMBL" id="CACRUE010000031">
    <property type="protein sequence ID" value="VYU22335.1"/>
    <property type="molecule type" value="Genomic_DNA"/>
</dbReference>
<organism evidence="2">
    <name type="scientific">Intestinibacter bartlettii</name>
    <dbReference type="NCBI Taxonomy" id="261299"/>
    <lineage>
        <taxon>Bacteria</taxon>
        <taxon>Bacillati</taxon>
        <taxon>Bacillota</taxon>
        <taxon>Clostridia</taxon>
        <taxon>Peptostreptococcales</taxon>
        <taxon>Peptostreptococcaceae</taxon>
        <taxon>Intestinibacter</taxon>
    </lineage>
</organism>